<feature type="region of interest" description="Disordered" evidence="5">
    <location>
        <begin position="395"/>
        <end position="416"/>
    </location>
</feature>
<evidence type="ECO:0000256" key="1">
    <source>
        <dbReference type="ARBA" id="ARBA00022679"/>
    </source>
</evidence>
<dbReference type="Pfam" id="PF00069">
    <property type="entry name" value="Pkinase"/>
    <property type="match status" value="1"/>
</dbReference>
<dbReference type="CDD" id="cd14014">
    <property type="entry name" value="STKc_PknB_like"/>
    <property type="match status" value="1"/>
</dbReference>
<organism evidence="8 10">
    <name type="scientific">Stigmatella aurantiaca (strain DW4/3-1)</name>
    <dbReference type="NCBI Taxonomy" id="378806"/>
    <lineage>
        <taxon>Bacteria</taxon>
        <taxon>Pseudomonadati</taxon>
        <taxon>Myxococcota</taxon>
        <taxon>Myxococcia</taxon>
        <taxon>Myxococcales</taxon>
        <taxon>Cystobacterineae</taxon>
        <taxon>Archangiaceae</taxon>
        <taxon>Stigmatella</taxon>
    </lineage>
</organism>
<keyword evidence="1" id="KW-0808">Transferase</keyword>
<keyword evidence="9" id="KW-1185">Reference proteome</keyword>
<dbReference type="InterPro" id="IPR011009">
    <property type="entry name" value="Kinase-like_dom_sf"/>
</dbReference>
<dbReference type="Proteomes" id="UP000032702">
    <property type="component" value="Unassembled WGS sequence"/>
</dbReference>
<keyword evidence="4" id="KW-0067">ATP-binding</keyword>
<evidence type="ECO:0000313" key="7">
    <source>
        <dbReference type="EMBL" id="ADO71748.1"/>
    </source>
</evidence>
<reference evidence="8 10" key="1">
    <citation type="submission" date="2006-04" db="EMBL/GenBank/DDBJ databases">
        <authorList>
            <person name="Nierman W.C."/>
        </authorList>
    </citation>
    <scope>NUCLEOTIDE SEQUENCE [LARGE SCALE GENOMIC DNA]</scope>
    <source>
        <strain evidence="8 10">DW4/3-1</strain>
    </source>
</reference>
<dbReference type="Proteomes" id="UP000001351">
    <property type="component" value="Chromosome"/>
</dbReference>
<evidence type="ECO:0000313" key="10">
    <source>
        <dbReference type="Proteomes" id="UP000032702"/>
    </source>
</evidence>
<dbReference type="eggNOG" id="COG0515">
    <property type="taxonomic scope" value="Bacteria"/>
</dbReference>
<dbReference type="OrthoDB" id="5523198at2"/>
<dbReference type="SUPFAM" id="SSF56112">
    <property type="entry name" value="Protein kinase-like (PK-like)"/>
    <property type="match status" value="1"/>
</dbReference>
<feature type="region of interest" description="Disordered" evidence="5">
    <location>
        <begin position="304"/>
        <end position="337"/>
    </location>
</feature>
<dbReference type="KEGG" id="sur:STAUR_3960"/>
<dbReference type="SMART" id="SM00220">
    <property type="entry name" value="S_TKc"/>
    <property type="match status" value="1"/>
</dbReference>
<gene>
    <name evidence="7" type="ordered locus">STAUR_3960</name>
    <name evidence="8" type="ORF">STIAU_2603</name>
</gene>
<protein>
    <submittedName>
        <fullName evidence="8">Protein kinase</fullName>
    </submittedName>
</protein>
<dbReference type="HOGENOM" id="CLU_028595_1_0_7"/>
<evidence type="ECO:0000256" key="5">
    <source>
        <dbReference type="SAM" id="MobiDB-lite"/>
    </source>
</evidence>
<evidence type="ECO:0000256" key="4">
    <source>
        <dbReference type="ARBA" id="ARBA00022840"/>
    </source>
</evidence>
<evidence type="ECO:0000256" key="3">
    <source>
        <dbReference type="ARBA" id="ARBA00022777"/>
    </source>
</evidence>
<dbReference type="GO" id="GO:0005524">
    <property type="term" value="F:ATP binding"/>
    <property type="evidence" value="ECO:0007669"/>
    <property type="project" value="UniProtKB-KW"/>
</dbReference>
<dbReference type="Gene3D" id="1.10.510.10">
    <property type="entry name" value="Transferase(Phosphotransferase) domain 1"/>
    <property type="match status" value="1"/>
</dbReference>
<evidence type="ECO:0000313" key="8">
    <source>
        <dbReference type="EMBL" id="EAU64738.1"/>
    </source>
</evidence>
<dbReference type="PANTHER" id="PTHR43289:SF6">
    <property type="entry name" value="SERINE_THREONINE-PROTEIN KINASE NEKL-3"/>
    <property type="match status" value="1"/>
</dbReference>
<dbReference type="STRING" id="378806.STAUR_3960"/>
<sequence>MKAEGHRLAWRCAVNNLTPEMLPTGTVLGSWQLDGRAGYGAYGVVYRAHKVGQTEAQPVALKLARYPNDPRFEREAGLLAQIQHARVPCLLGRGTWKGGPRGDTYPYVVMQWVEGLRLYDWAKEHAPSSRQTLRLLAEVAWALEATHAVKGLHRDVKGDNILVSPEGHAFLMDFGCGTWKEAPPLTQGLLAPGTKLYRSAQALRFHWNHRHATSPQYQATPADDVYALGVTAYRLCTGIYPPLATDPSIVGDDGRDTHEALVPPSQVKPMAPSLESFILRMLSDKPQERGSAGELAAAMDALAAGAETEAGESLSPSRSGEPSEGTSPPSAEARHGESWPMGFLPLAAGLLLAVSGNLNLEGVLAPPSGMRDGGTGGVADAAVEELLVPNSQKEPKVNGLTLDMPKEPLPGQRRPPCPRLQTSIRGGCWVEIVQASPPCGESFYDWKGACYVPVGVPPRPNTSDKY</sequence>
<dbReference type="EMBL" id="AAMD01000105">
    <property type="protein sequence ID" value="EAU64738.1"/>
    <property type="molecule type" value="Genomic_DNA"/>
</dbReference>
<accession>Q08W86</accession>
<dbReference type="InterPro" id="IPR000719">
    <property type="entry name" value="Prot_kinase_dom"/>
</dbReference>
<keyword evidence="3 8" id="KW-0418">Kinase</keyword>
<dbReference type="AlphaFoldDB" id="Q08W86"/>
<keyword evidence="2" id="KW-0547">Nucleotide-binding</keyword>
<feature type="domain" description="Protein kinase" evidence="6">
    <location>
        <begin position="31"/>
        <end position="302"/>
    </location>
</feature>
<feature type="region of interest" description="Disordered" evidence="5">
    <location>
        <begin position="248"/>
        <end position="268"/>
    </location>
</feature>
<dbReference type="GO" id="GO:0004674">
    <property type="term" value="F:protein serine/threonine kinase activity"/>
    <property type="evidence" value="ECO:0007669"/>
    <property type="project" value="TreeGrafter"/>
</dbReference>
<dbReference type="PROSITE" id="PS50011">
    <property type="entry name" value="PROTEIN_KINASE_DOM"/>
    <property type="match status" value="1"/>
</dbReference>
<evidence type="ECO:0000259" key="6">
    <source>
        <dbReference type="PROSITE" id="PS50011"/>
    </source>
</evidence>
<reference evidence="7 9" key="2">
    <citation type="journal article" date="2011" name="Mol. Biol. Evol.">
        <title>Comparative genomic analysis of fruiting body formation in Myxococcales.</title>
        <authorList>
            <person name="Huntley S."/>
            <person name="Hamann N."/>
            <person name="Wegener-Feldbrugge S."/>
            <person name="Treuner-Lange A."/>
            <person name="Kube M."/>
            <person name="Reinhardt R."/>
            <person name="Klages S."/>
            <person name="Muller R."/>
            <person name="Ronning C.M."/>
            <person name="Nierman W.C."/>
            <person name="Sogaard-Andersen L."/>
        </authorList>
    </citation>
    <scope>NUCLEOTIDE SEQUENCE [LARGE SCALE GENOMIC DNA]</scope>
    <source>
        <strain evidence="7 9">DW4/3-1</strain>
    </source>
</reference>
<dbReference type="EMBL" id="CP002271">
    <property type="protein sequence ID" value="ADO71748.1"/>
    <property type="molecule type" value="Genomic_DNA"/>
</dbReference>
<name>Q08W86_STIAD</name>
<dbReference type="PANTHER" id="PTHR43289">
    <property type="entry name" value="MITOGEN-ACTIVATED PROTEIN KINASE KINASE KINASE 20-RELATED"/>
    <property type="match status" value="1"/>
</dbReference>
<proteinExistence type="predicted"/>
<evidence type="ECO:0000256" key="2">
    <source>
        <dbReference type="ARBA" id="ARBA00022741"/>
    </source>
</evidence>
<evidence type="ECO:0000313" key="9">
    <source>
        <dbReference type="Proteomes" id="UP000001351"/>
    </source>
</evidence>
<dbReference type="Gene3D" id="3.30.200.20">
    <property type="entry name" value="Phosphorylase Kinase, domain 1"/>
    <property type="match status" value="1"/>
</dbReference>
<feature type="compositionally biased region" description="Low complexity" evidence="5">
    <location>
        <begin position="304"/>
        <end position="331"/>
    </location>
</feature>